<name>A0A7T1AZZ2_9STAP</name>
<dbReference type="AlphaFoldDB" id="A0A7T1AZZ2"/>
<feature type="domain" description="Peptidase S74" evidence="1">
    <location>
        <begin position="721"/>
        <end position="838"/>
    </location>
</feature>
<keyword evidence="3" id="KW-1185">Reference proteome</keyword>
<evidence type="ECO:0000313" key="3">
    <source>
        <dbReference type="Proteomes" id="UP000594455"/>
    </source>
</evidence>
<dbReference type="RefSeq" id="WP_195718760.1">
    <property type="nucleotide sequence ID" value="NZ_CP064056.1"/>
</dbReference>
<dbReference type="InterPro" id="IPR030392">
    <property type="entry name" value="S74_ICA"/>
</dbReference>
<evidence type="ECO:0000313" key="2">
    <source>
        <dbReference type="EMBL" id="QPM75006.1"/>
    </source>
</evidence>
<dbReference type="Proteomes" id="UP000594455">
    <property type="component" value="Chromosome"/>
</dbReference>
<accession>A0A7T1AZZ2</accession>
<dbReference type="EMBL" id="CP064056">
    <property type="protein sequence ID" value="QPM75006.1"/>
    <property type="molecule type" value="Genomic_DNA"/>
</dbReference>
<dbReference type="KEGG" id="sllo:ISP08_11910"/>
<dbReference type="Pfam" id="PF06605">
    <property type="entry name" value="Prophage_tail"/>
    <property type="match status" value="1"/>
</dbReference>
<dbReference type="InterPro" id="IPR056060">
    <property type="entry name" value="Tal_TT1_dom"/>
</dbReference>
<organism evidence="2 3">
    <name type="scientific">Staphylococcus lloydii</name>
    <dbReference type="NCBI Taxonomy" id="2781774"/>
    <lineage>
        <taxon>Bacteria</taxon>
        <taxon>Bacillati</taxon>
        <taxon>Bacillota</taxon>
        <taxon>Bacilli</taxon>
        <taxon>Bacillales</taxon>
        <taxon>Staphylococcaceae</taxon>
        <taxon>Staphylococcus</taxon>
    </lineage>
</organism>
<dbReference type="PROSITE" id="PS51688">
    <property type="entry name" value="ICA"/>
    <property type="match status" value="1"/>
</dbReference>
<dbReference type="Pfam" id="PF24650">
    <property type="entry name" value="TT1_Tal"/>
    <property type="match status" value="1"/>
</dbReference>
<evidence type="ECO:0000259" key="1">
    <source>
        <dbReference type="PROSITE" id="PS51688"/>
    </source>
</evidence>
<dbReference type="InterPro" id="IPR010572">
    <property type="entry name" value="Tail_dom"/>
</dbReference>
<gene>
    <name evidence="2" type="ORF">ISP08_11910</name>
</gene>
<protein>
    <submittedName>
        <fullName evidence="2">Phage tail protein</fullName>
    </submittedName>
</protein>
<proteinExistence type="predicted"/>
<sequence length="841" mass="94470">MALILKDLNRNAYPVETVTNHIVRMNDEGMLTFNVIENDQTKDFINDISKMWRVENVTGEAESQAYIVVIAKRKALKDKQVVEVTAKEAQFDYLTTQRVYENVTGSRTAVDFLNLVFDDTPYSYVMLDSAPAIEWENAGDGQTKFDMFLKWLKRNNFEFQYEATSKTFKLGEHISRRPAYYISKRLNANDISFEEDATSFYTYVRGFGDYEGEDNMHEANLIREYPKDAKSPMIELFGIREAEPVTDGRITDEKTMDARLKKVVEESLSLSVELDFVTLGKNYPFAQPEIGDEIPVIDETIDFNRVLRIQEIKTTRDAHHKVIKQSIVVGDPKRETRYKRSQAGTISDMKELIAGRSNIRESVLPSAIKEATKMLQDTSSELSFSEQGIMAVDKDNPNYVTLLNSSGLGVSKDSGQTFHNAITRGQINASLITTGSMNADYIRSGTLDANLVEVVGGEGDKYVSIVNDELRLNGTFTRMWRGDTTTYNIFTSMKNGYLRFRNNDLDRSLYFSEFGISTYVDQTGEYVDAPGNSSGTIAWWDKTYSPAGSNGITINSYGGVAALTSNKNRVMVQAGGSVNLESTHSNVYIRPDISQLGQNTFSFNIANNRQYKDGYIMFGDHDNNAYASGVRFSRAYARLEIVDTNYSTGGDTTIEAGYGSFNTVTRRSGNSYVNIAHPDVFKVGADDNGDRVASGTIYNRTYSNDANVYVTSYGTLGRATSASKYKLSIENQHDTPELQYRHSSKLLDLDVKSWFDKSESEITAKECETGKQCSEDKFKLQRHVGLIAEEVESAGLSEHVTYGADGEVEGIEYGRLWIHLIPIIKDQQKRIKQLEATINGK</sequence>
<reference evidence="2 3" key="1">
    <citation type="submission" date="2020-10" db="EMBL/GenBank/DDBJ databases">
        <title>Closed genome sequences of Staphylococcus lloydii sp. nov. and Staphylococcus durrellii sp. nov. Isolated from Captive Fruit Bats (Pteropus livingstonii).</title>
        <authorList>
            <person name="Fountain K."/>
        </authorList>
    </citation>
    <scope>NUCLEOTIDE SEQUENCE [LARGE SCALE GENOMIC DNA]</scope>
    <source>
        <strain evidence="2 3">23_2_7_LY</strain>
    </source>
</reference>